<dbReference type="PROSITE" id="PS00542">
    <property type="entry name" value="COMPLEX1_30K"/>
    <property type="match status" value="1"/>
</dbReference>
<comment type="similarity">
    <text evidence="1 3 4">Belongs to the complex I 30 kDa subunit family.</text>
</comment>
<keyword evidence="8" id="KW-1185">Reference proteome</keyword>
<dbReference type="Gene3D" id="3.30.460.80">
    <property type="entry name" value="NADH:ubiquinone oxidoreductase, 30kDa subunit"/>
    <property type="match status" value="1"/>
</dbReference>
<dbReference type="SUPFAM" id="SSF143243">
    <property type="entry name" value="Nqo5-like"/>
    <property type="match status" value="1"/>
</dbReference>
<protein>
    <recommendedName>
        <fullName evidence="3">NADH-quinone oxidoreductase subunit C</fullName>
        <ecNumber evidence="3">7.1.1.-</ecNumber>
    </recommendedName>
    <alternativeName>
        <fullName evidence="3">NADH dehydrogenase I subunit C</fullName>
    </alternativeName>
    <alternativeName>
        <fullName evidence="3">NDH-1 subunit C</fullName>
    </alternativeName>
</protein>
<dbReference type="KEGG" id="ttk:TST_1510"/>
<evidence type="ECO:0000313" key="8">
    <source>
        <dbReference type="Proteomes" id="UP000063234"/>
    </source>
</evidence>
<dbReference type="Proteomes" id="UP000063234">
    <property type="component" value="Chromosome"/>
</dbReference>
<organism evidence="7 8">
    <name type="scientific">Thermosulfidibacter takaii (strain DSM 17441 / JCM 13301 / NBRC 103674 / ABI70S6)</name>
    <dbReference type="NCBI Taxonomy" id="1298851"/>
    <lineage>
        <taxon>Bacteria</taxon>
        <taxon>Pseudomonadati</taxon>
        <taxon>Thermosulfidibacterota</taxon>
        <taxon>Thermosulfidibacteria</taxon>
        <taxon>Thermosulfidibacterales</taxon>
        <taxon>Thermosulfidibacteraceae</taxon>
    </lineage>
</organism>
<comment type="subcellular location">
    <subcellularLocation>
        <location evidence="3">Cell membrane</location>
        <topology evidence="3">Peripheral membrane protein</topology>
        <orientation evidence="3">Cytoplasmic side</orientation>
    </subcellularLocation>
</comment>
<dbReference type="NCBIfam" id="TIGR01961">
    <property type="entry name" value="NuoC_fam"/>
    <property type="match status" value="1"/>
</dbReference>
<dbReference type="PATRIC" id="fig|1298851.3.peg.1584"/>
<dbReference type="GO" id="GO:0050136">
    <property type="term" value="F:NADH dehydrogenase (quinone) (non-electrogenic) activity"/>
    <property type="evidence" value="ECO:0007669"/>
    <property type="project" value="UniProtKB-UniRule"/>
</dbReference>
<gene>
    <name evidence="3 7" type="primary">nuoC</name>
    <name evidence="7" type="ORF">TST_1510</name>
</gene>
<evidence type="ECO:0000259" key="6">
    <source>
        <dbReference type="Pfam" id="PF00329"/>
    </source>
</evidence>
<dbReference type="InterPro" id="IPR020396">
    <property type="entry name" value="NADH_UbQ_OxRdtase_CS"/>
</dbReference>
<evidence type="ECO:0000256" key="4">
    <source>
        <dbReference type="RuleBase" id="RU003456"/>
    </source>
</evidence>
<keyword evidence="3" id="KW-0830">Ubiquinone</keyword>
<comment type="function">
    <text evidence="3">NDH-1 shuttles electrons from NADH, via FMN and iron-sulfur (Fe-S) centers, to quinones in the respiratory chain. The immediate electron acceptor for the enzyme in this species is believed to be ubiquinone. Couples the redox reaction to proton translocation (for every two electrons transferred, four hydrogen ions are translocated across the cytoplasmic membrane), and thus conserves the redox energy in a proton gradient.</text>
</comment>
<dbReference type="GO" id="GO:0008137">
    <property type="term" value="F:NADH dehydrogenase (ubiquinone) activity"/>
    <property type="evidence" value="ECO:0007669"/>
    <property type="project" value="InterPro"/>
</dbReference>
<evidence type="ECO:0000256" key="5">
    <source>
        <dbReference type="RuleBase" id="RU003582"/>
    </source>
</evidence>
<dbReference type="Pfam" id="PF00329">
    <property type="entry name" value="Complex1_30kDa"/>
    <property type="match status" value="1"/>
</dbReference>
<keyword evidence="3" id="KW-1003">Cell membrane</keyword>
<dbReference type="InterPro" id="IPR037232">
    <property type="entry name" value="NADH_quin_OxRdtase_su_C/D-like"/>
</dbReference>
<sequence length="171" mass="20461">MDFDKFVEVRKIKASYPEAIEDMSLAVDCLTLRIKKEYIVKVCQLLRDDEETRYNFVADISGVHYPNREKPLEVVYHLLSIPHAKRIRLKVWLSEDEEVESVCSVWPAANWFEREAYDMVGIRFANHPDLRRILLPEDWEGYPLRKDYPLEGPPGYREKWLREHLSYYNKL</sequence>
<dbReference type="EC" id="7.1.1.-" evidence="3"/>
<feature type="domain" description="NADH:ubiquinone oxidoreductase 30kDa subunit" evidence="6">
    <location>
        <begin position="33"/>
        <end position="153"/>
    </location>
</feature>
<keyword evidence="3 5" id="KW-0874">Quinone</keyword>
<name>A0A0S3QVD2_THET7</name>
<dbReference type="PANTHER" id="PTHR10884:SF14">
    <property type="entry name" value="NADH DEHYDROGENASE [UBIQUINONE] IRON-SULFUR PROTEIN 3, MITOCHONDRIAL"/>
    <property type="match status" value="1"/>
</dbReference>
<evidence type="ECO:0000256" key="1">
    <source>
        <dbReference type="ARBA" id="ARBA00007569"/>
    </source>
</evidence>
<dbReference type="InterPro" id="IPR001268">
    <property type="entry name" value="NADH_UbQ_OxRdtase_30kDa_su"/>
</dbReference>
<dbReference type="GO" id="GO:0048038">
    <property type="term" value="F:quinone binding"/>
    <property type="evidence" value="ECO:0007669"/>
    <property type="project" value="UniProtKB-KW"/>
</dbReference>
<dbReference type="EMBL" id="AP013035">
    <property type="protein sequence ID" value="BAT72296.1"/>
    <property type="molecule type" value="Genomic_DNA"/>
</dbReference>
<dbReference type="InterPro" id="IPR010218">
    <property type="entry name" value="NADH_DH_suC"/>
</dbReference>
<accession>A0A0S3QVD2</accession>
<keyword evidence="3" id="KW-0472">Membrane</keyword>
<keyword evidence="3 4" id="KW-1278">Translocase</keyword>
<keyword evidence="2 3" id="KW-0813">Transport</keyword>
<dbReference type="GO" id="GO:0005886">
    <property type="term" value="C:plasma membrane"/>
    <property type="evidence" value="ECO:0007669"/>
    <property type="project" value="UniProtKB-SubCell"/>
</dbReference>
<evidence type="ECO:0000313" key="7">
    <source>
        <dbReference type="EMBL" id="BAT72296.1"/>
    </source>
</evidence>
<reference evidence="8" key="1">
    <citation type="journal article" date="2018" name="Science">
        <title>A primordial and reversible TCA cycle in a facultatively chemolithoautotrophic thermophile.</title>
        <authorList>
            <person name="Nunoura T."/>
            <person name="Chikaraishi Y."/>
            <person name="Izaki R."/>
            <person name="Suwa T."/>
            <person name="Sato T."/>
            <person name="Harada T."/>
            <person name="Mori K."/>
            <person name="Kato Y."/>
            <person name="Miyazaki M."/>
            <person name="Shimamura S."/>
            <person name="Yanagawa K."/>
            <person name="Shuto A."/>
            <person name="Ohkouchi N."/>
            <person name="Fujita N."/>
            <person name="Takaki Y."/>
            <person name="Atomi H."/>
            <person name="Takai K."/>
        </authorList>
    </citation>
    <scope>NUCLEOTIDE SEQUENCE [LARGE SCALE GENOMIC DNA]</scope>
    <source>
        <strain evidence="8">DSM 17441 / JCM 13301 / NBRC 103674 / ABI70S6</strain>
    </source>
</reference>
<keyword evidence="3 4" id="KW-0520">NAD</keyword>
<evidence type="ECO:0000256" key="3">
    <source>
        <dbReference type="HAMAP-Rule" id="MF_01357"/>
    </source>
</evidence>
<dbReference type="PANTHER" id="PTHR10884">
    <property type="entry name" value="NADH DEHYDROGENASE UBIQUINONE IRON-SULFUR PROTEIN 3"/>
    <property type="match status" value="1"/>
</dbReference>
<dbReference type="OrthoDB" id="9803286at2"/>
<dbReference type="HAMAP" id="MF_01357">
    <property type="entry name" value="NDH1_NuoC"/>
    <property type="match status" value="1"/>
</dbReference>
<evidence type="ECO:0000256" key="2">
    <source>
        <dbReference type="ARBA" id="ARBA00022448"/>
    </source>
</evidence>
<proteinExistence type="inferred from homology"/>
<dbReference type="AlphaFoldDB" id="A0A0S3QVD2"/>
<dbReference type="STRING" id="1298851.TST_1510"/>
<keyword evidence="7" id="KW-0560">Oxidoreductase</keyword>
<comment type="catalytic activity">
    <reaction evidence="3 5">
        <text>a quinone + NADH + 5 H(+)(in) = a quinol + NAD(+) + 4 H(+)(out)</text>
        <dbReference type="Rhea" id="RHEA:57888"/>
        <dbReference type="ChEBI" id="CHEBI:15378"/>
        <dbReference type="ChEBI" id="CHEBI:24646"/>
        <dbReference type="ChEBI" id="CHEBI:57540"/>
        <dbReference type="ChEBI" id="CHEBI:57945"/>
        <dbReference type="ChEBI" id="CHEBI:132124"/>
    </reaction>
</comment>
<comment type="subunit">
    <text evidence="3">NDH-1 is composed of 14 different subunits. Subunits NuoB, C, D, E, F, and G constitute the peripheral sector of the complex.</text>
</comment>